<dbReference type="Proteomes" id="UP001595935">
    <property type="component" value="Unassembled WGS sequence"/>
</dbReference>
<reference evidence="2" key="1">
    <citation type="journal article" date="2019" name="Int. J. Syst. Evol. Microbiol.">
        <title>The Global Catalogue of Microorganisms (GCM) 10K type strain sequencing project: providing services to taxonomists for standard genome sequencing and annotation.</title>
        <authorList>
            <consortium name="The Broad Institute Genomics Platform"/>
            <consortium name="The Broad Institute Genome Sequencing Center for Infectious Disease"/>
            <person name="Wu L."/>
            <person name="Ma J."/>
        </authorList>
    </citation>
    <scope>NUCLEOTIDE SEQUENCE [LARGE SCALE GENOMIC DNA]</scope>
    <source>
        <strain evidence="2">WYCCWR 13023</strain>
    </source>
</reference>
<evidence type="ECO:0000313" key="1">
    <source>
        <dbReference type="EMBL" id="MFC4746916.1"/>
    </source>
</evidence>
<keyword evidence="2" id="KW-1185">Reference proteome</keyword>
<dbReference type="EMBL" id="JBHSGV010000002">
    <property type="protein sequence ID" value="MFC4746916.1"/>
    <property type="molecule type" value="Genomic_DNA"/>
</dbReference>
<name>A0ABV9PCI7_9FLAO</name>
<dbReference type="RefSeq" id="WP_213255913.1">
    <property type="nucleotide sequence ID" value="NZ_JAGYWA010000002.1"/>
</dbReference>
<comment type="caution">
    <text evidence="1">The sequence shown here is derived from an EMBL/GenBank/DDBJ whole genome shotgun (WGS) entry which is preliminary data.</text>
</comment>
<evidence type="ECO:0000313" key="2">
    <source>
        <dbReference type="Proteomes" id="UP001595935"/>
    </source>
</evidence>
<organism evidence="1 2">
    <name type="scientific">Flavobacterium branchiicola</name>
    <dbReference type="NCBI Taxonomy" id="1114875"/>
    <lineage>
        <taxon>Bacteria</taxon>
        <taxon>Pseudomonadati</taxon>
        <taxon>Bacteroidota</taxon>
        <taxon>Flavobacteriia</taxon>
        <taxon>Flavobacteriales</taxon>
        <taxon>Flavobacteriaceae</taxon>
        <taxon>Flavobacterium</taxon>
    </lineage>
</organism>
<protein>
    <recommendedName>
        <fullName evidence="3">PD(D/E)XK endonuclease domain-containing protein</fullName>
    </recommendedName>
</protein>
<accession>A0ABV9PCI7</accession>
<evidence type="ECO:0008006" key="3">
    <source>
        <dbReference type="Google" id="ProtNLM"/>
    </source>
</evidence>
<gene>
    <name evidence="1" type="ORF">ACFO5S_05640</name>
</gene>
<proteinExistence type="predicted"/>
<sequence>MTARNANVNYNTNLASEYLMMSLLCRAGKDAYLSLGNKKGVDIIVKTKKGAICIVEVKGVNKKDDWIIGNSGKLTIVPNMLYALICFNGKINDLNTSADFWIIPSFKLAELTEHKVSKNQKTVYISNKYVRENYEDYKNSFKWLDEYLSAF</sequence>